<evidence type="ECO:0000256" key="5">
    <source>
        <dbReference type="PROSITE-ProRule" id="PRU00277"/>
    </source>
</evidence>
<dbReference type="InterPro" id="IPR044666">
    <property type="entry name" value="Cyclophilin_A-like"/>
</dbReference>
<feature type="domain" description="PPIase cyclophilin-type" evidence="7">
    <location>
        <begin position="42"/>
        <end position="194"/>
    </location>
</feature>
<evidence type="ECO:0000256" key="3">
    <source>
        <dbReference type="ARBA" id="ARBA00023110"/>
    </source>
</evidence>
<dbReference type="CDD" id="cd00317">
    <property type="entry name" value="cyclophilin"/>
    <property type="match status" value="1"/>
</dbReference>
<evidence type="ECO:0000256" key="2">
    <source>
        <dbReference type="ARBA" id="ARBA00013194"/>
    </source>
</evidence>
<dbReference type="eggNOG" id="COG0652">
    <property type="taxonomic scope" value="Bacteria"/>
</dbReference>
<dbReference type="PROSITE" id="PS50059">
    <property type="entry name" value="FKBP_PPIASE"/>
    <property type="match status" value="1"/>
</dbReference>
<comment type="catalytic activity">
    <reaction evidence="1 5">
        <text>[protein]-peptidylproline (omega=180) = [protein]-peptidylproline (omega=0)</text>
        <dbReference type="Rhea" id="RHEA:16237"/>
        <dbReference type="Rhea" id="RHEA-COMP:10747"/>
        <dbReference type="Rhea" id="RHEA-COMP:10748"/>
        <dbReference type="ChEBI" id="CHEBI:83833"/>
        <dbReference type="ChEBI" id="CHEBI:83834"/>
        <dbReference type="EC" id="5.2.1.8"/>
    </reaction>
</comment>
<dbReference type="SUPFAM" id="SSF54534">
    <property type="entry name" value="FKBP-like"/>
    <property type="match status" value="1"/>
</dbReference>
<dbReference type="InterPro" id="IPR002130">
    <property type="entry name" value="Cyclophilin-type_PPIase_dom"/>
</dbReference>
<accession>A0A1M6A9S2</accession>
<dbReference type="STRING" id="1178825.SAMN05216261_0305"/>
<dbReference type="Pfam" id="PF00254">
    <property type="entry name" value="FKBP_C"/>
    <property type="match status" value="1"/>
</dbReference>
<sequence>MLFKGAYNVLILALLFIFLTACEEKRKDLEDGIYAEFVTNKGNMMAKLTYEKTPVTVANFVSLAEGTNTLVKDPYKKKAYFNGTIFHRIIENSIIQGGDPTGKGPGNPGYKFKDEFHPDLKHDKKGILSMANYGPKTNGSQFFITDVPRPKLDNKHSVFGELVTGFDVLDSISAVKTDKNDRPLKEVVIKEVNILRIGKSAQKFNAPKIFENHFIEEQRLEKQKKAKAEALLKATFKRFENQKTKAKTLDSGLYYYVSKQGEGEKLHENAQALVHYTVYTENGEFIKTSKLELAKALNVVDKNGTETKKYQPIIADIGPDAQMIPGFKEGLQQLHVGDQATLFIPYHLGFGEAGGNTVPGKTNIIFEVEVLKLLK</sequence>
<evidence type="ECO:0000313" key="8">
    <source>
        <dbReference type="EMBL" id="SHI33208.1"/>
    </source>
</evidence>
<evidence type="ECO:0000256" key="4">
    <source>
        <dbReference type="ARBA" id="ARBA00023235"/>
    </source>
</evidence>
<dbReference type="GO" id="GO:0003755">
    <property type="term" value="F:peptidyl-prolyl cis-trans isomerase activity"/>
    <property type="evidence" value="ECO:0007669"/>
    <property type="project" value="UniProtKB-KW"/>
</dbReference>
<organism evidence="8 9">
    <name type="scientific">Algibacter luteus</name>
    <dbReference type="NCBI Taxonomy" id="1178825"/>
    <lineage>
        <taxon>Bacteria</taxon>
        <taxon>Pseudomonadati</taxon>
        <taxon>Bacteroidota</taxon>
        <taxon>Flavobacteriia</taxon>
        <taxon>Flavobacteriales</taxon>
        <taxon>Flavobacteriaceae</taxon>
        <taxon>Algibacter</taxon>
    </lineage>
</organism>
<dbReference type="Pfam" id="PF00160">
    <property type="entry name" value="Pro_isomerase"/>
    <property type="match status" value="1"/>
</dbReference>
<feature type="domain" description="PPIase FKBP-type" evidence="6">
    <location>
        <begin position="269"/>
        <end position="374"/>
    </location>
</feature>
<dbReference type="InterPro" id="IPR029000">
    <property type="entry name" value="Cyclophilin-like_dom_sf"/>
</dbReference>
<evidence type="ECO:0000259" key="7">
    <source>
        <dbReference type="PROSITE" id="PS50072"/>
    </source>
</evidence>
<gene>
    <name evidence="8" type="ORF">SAMN05216261_0305</name>
</gene>
<keyword evidence="4 5" id="KW-0413">Isomerase</keyword>
<dbReference type="PROSITE" id="PS50072">
    <property type="entry name" value="CSA_PPIASE_2"/>
    <property type="match status" value="1"/>
</dbReference>
<dbReference type="PROSITE" id="PS51257">
    <property type="entry name" value="PROKAR_LIPOPROTEIN"/>
    <property type="match status" value="1"/>
</dbReference>
<dbReference type="PANTHER" id="PTHR45625">
    <property type="entry name" value="PEPTIDYL-PROLYL CIS-TRANS ISOMERASE-RELATED"/>
    <property type="match status" value="1"/>
</dbReference>
<evidence type="ECO:0000259" key="6">
    <source>
        <dbReference type="PROSITE" id="PS50059"/>
    </source>
</evidence>
<dbReference type="EMBL" id="FQYK01000001">
    <property type="protein sequence ID" value="SHI33208.1"/>
    <property type="molecule type" value="Genomic_DNA"/>
</dbReference>
<evidence type="ECO:0000256" key="1">
    <source>
        <dbReference type="ARBA" id="ARBA00000971"/>
    </source>
</evidence>
<keyword evidence="9" id="KW-1185">Reference proteome</keyword>
<name>A0A1M6A9S2_9FLAO</name>
<evidence type="ECO:0000313" key="9">
    <source>
        <dbReference type="Proteomes" id="UP000184396"/>
    </source>
</evidence>
<dbReference type="InterPro" id="IPR046357">
    <property type="entry name" value="PPIase_dom_sf"/>
</dbReference>
<dbReference type="Proteomes" id="UP000184396">
    <property type="component" value="Unassembled WGS sequence"/>
</dbReference>
<keyword evidence="3 5" id="KW-0697">Rotamase</keyword>
<dbReference type="InterPro" id="IPR001179">
    <property type="entry name" value="PPIase_FKBP_dom"/>
</dbReference>
<dbReference type="PRINTS" id="PR00153">
    <property type="entry name" value="CSAPPISMRASE"/>
</dbReference>
<dbReference type="EC" id="5.2.1.8" evidence="2 5"/>
<dbReference type="RefSeq" id="WP_019386346.1">
    <property type="nucleotide sequence ID" value="NZ_ALIH01000001.1"/>
</dbReference>
<dbReference type="OrthoDB" id="9807797at2"/>
<protein>
    <recommendedName>
        <fullName evidence="2 5">peptidylprolyl isomerase</fullName>
        <ecNumber evidence="2 5">5.2.1.8</ecNumber>
    </recommendedName>
</protein>
<proteinExistence type="predicted"/>
<dbReference type="SUPFAM" id="SSF50891">
    <property type="entry name" value="Cyclophilin-like"/>
    <property type="match status" value="1"/>
</dbReference>
<dbReference type="Gene3D" id="2.40.100.10">
    <property type="entry name" value="Cyclophilin-like"/>
    <property type="match status" value="1"/>
</dbReference>
<dbReference type="PANTHER" id="PTHR45625:SF4">
    <property type="entry name" value="PEPTIDYLPROLYL ISOMERASE DOMAIN AND WD REPEAT-CONTAINING PROTEIN 1"/>
    <property type="match status" value="1"/>
</dbReference>
<dbReference type="Gene3D" id="3.10.50.40">
    <property type="match status" value="1"/>
</dbReference>
<dbReference type="eggNOG" id="COG0545">
    <property type="taxonomic scope" value="Bacteria"/>
</dbReference>
<reference evidence="8 9" key="1">
    <citation type="submission" date="2016-11" db="EMBL/GenBank/DDBJ databases">
        <authorList>
            <person name="Jaros S."/>
            <person name="Januszkiewicz K."/>
            <person name="Wedrychowicz H."/>
        </authorList>
    </citation>
    <scope>NUCLEOTIDE SEQUENCE [LARGE SCALE GENOMIC DNA]</scope>
    <source>
        <strain evidence="8 9">CGMCC 1.12213</strain>
    </source>
</reference>
<dbReference type="AlphaFoldDB" id="A0A1M6A9S2"/>